<organism evidence="1">
    <name type="scientific">mine drainage metagenome</name>
    <dbReference type="NCBI Taxonomy" id="410659"/>
    <lineage>
        <taxon>unclassified sequences</taxon>
        <taxon>metagenomes</taxon>
        <taxon>ecological metagenomes</taxon>
    </lineage>
</organism>
<dbReference type="SUPFAM" id="SSF51971">
    <property type="entry name" value="Nucleotide-binding domain"/>
    <property type="match status" value="1"/>
</dbReference>
<dbReference type="InterPro" id="IPR036188">
    <property type="entry name" value="FAD/NAD-bd_sf"/>
</dbReference>
<reference evidence="1" key="2">
    <citation type="journal article" date="2014" name="ISME J.">
        <title>Microbial stratification in low pH oxic and suboxic macroscopic growths along an acid mine drainage.</title>
        <authorList>
            <person name="Mendez-Garcia C."/>
            <person name="Mesa V."/>
            <person name="Sprenger R.R."/>
            <person name="Richter M."/>
            <person name="Diez M.S."/>
            <person name="Solano J."/>
            <person name="Bargiela R."/>
            <person name="Golyshina O.V."/>
            <person name="Manteca A."/>
            <person name="Ramos J.L."/>
            <person name="Gallego J.R."/>
            <person name="Llorente I."/>
            <person name="Martins Dos Santos V.A."/>
            <person name="Jensen O.N."/>
            <person name="Pelaez A.I."/>
            <person name="Sanchez J."/>
            <person name="Ferrer M."/>
        </authorList>
    </citation>
    <scope>NUCLEOTIDE SEQUENCE</scope>
</reference>
<dbReference type="Gene3D" id="3.50.50.60">
    <property type="entry name" value="FAD/NAD(P)-binding domain"/>
    <property type="match status" value="1"/>
</dbReference>
<protein>
    <submittedName>
        <fullName evidence="1">Glutamate synthase subunit beta</fullName>
    </submittedName>
</protein>
<sequence length="93" mass="9562">HAASGRRVAVVGSGPAGLAAAQQLARAGHAVSVFERQARPGGLLRYGIPDFKLDKALIDRRLAQLEAEGVVFRCGVEIGAAAGQLSAAELLDT</sequence>
<dbReference type="AlphaFoldDB" id="T0Y5Z3"/>
<dbReference type="InterPro" id="IPR051394">
    <property type="entry name" value="Glutamate_Synthase"/>
</dbReference>
<comment type="caution">
    <text evidence="1">The sequence shown here is derived from an EMBL/GenBank/DDBJ whole genome shotgun (WGS) entry which is preliminary data.</text>
</comment>
<name>T0Y5Z3_9ZZZZ</name>
<dbReference type="Pfam" id="PF13450">
    <property type="entry name" value="NAD_binding_8"/>
    <property type="match status" value="1"/>
</dbReference>
<dbReference type="PANTHER" id="PTHR43100">
    <property type="entry name" value="GLUTAMATE SYNTHASE [NADPH] SMALL CHAIN"/>
    <property type="match status" value="1"/>
</dbReference>
<feature type="non-terminal residue" evidence="1">
    <location>
        <position position="93"/>
    </location>
</feature>
<accession>T0Y5Z3</accession>
<dbReference type="PANTHER" id="PTHR43100:SF1">
    <property type="entry name" value="GLUTAMATE SYNTHASE [NADPH] SMALL CHAIN"/>
    <property type="match status" value="1"/>
</dbReference>
<dbReference type="PRINTS" id="PR00419">
    <property type="entry name" value="ADXRDTASE"/>
</dbReference>
<gene>
    <name evidence="1" type="ORF">B2A_14899</name>
</gene>
<proteinExistence type="predicted"/>
<evidence type="ECO:0000313" key="1">
    <source>
        <dbReference type="EMBL" id="EQD28528.1"/>
    </source>
</evidence>
<feature type="non-terminal residue" evidence="1">
    <location>
        <position position="1"/>
    </location>
</feature>
<dbReference type="EMBL" id="AUZZ01010841">
    <property type="protein sequence ID" value="EQD28528.1"/>
    <property type="molecule type" value="Genomic_DNA"/>
</dbReference>
<reference evidence="1" key="1">
    <citation type="submission" date="2013-08" db="EMBL/GenBank/DDBJ databases">
        <authorList>
            <person name="Mendez C."/>
            <person name="Richter M."/>
            <person name="Ferrer M."/>
            <person name="Sanchez J."/>
        </authorList>
    </citation>
    <scope>NUCLEOTIDE SEQUENCE</scope>
</reference>